<dbReference type="InterPro" id="IPR017972">
    <property type="entry name" value="Cyt_P450_CS"/>
</dbReference>
<dbReference type="PRINTS" id="PR00385">
    <property type="entry name" value="P450"/>
</dbReference>
<comment type="similarity">
    <text evidence="1 2">Belongs to the cytochrome P450 family.</text>
</comment>
<evidence type="ECO:0000256" key="2">
    <source>
        <dbReference type="RuleBase" id="RU000461"/>
    </source>
</evidence>
<dbReference type="EMBL" id="CP043494">
    <property type="protein sequence ID" value="WNG50886.1"/>
    <property type="molecule type" value="Genomic_DNA"/>
</dbReference>
<accession>A0ABY9X664</accession>
<proteinExistence type="inferred from homology"/>
<keyword evidence="2" id="KW-0503">Monooxygenase</keyword>
<dbReference type="Proteomes" id="UP001611383">
    <property type="component" value="Chromosome"/>
</dbReference>
<name>A0ABY9X664_9BACT</name>
<dbReference type="PANTHER" id="PTHR46696:SF1">
    <property type="entry name" value="CYTOCHROME P450 YJIB-RELATED"/>
    <property type="match status" value="1"/>
</dbReference>
<dbReference type="InterPro" id="IPR002397">
    <property type="entry name" value="Cyt_P450_B"/>
</dbReference>
<evidence type="ECO:0000313" key="4">
    <source>
        <dbReference type="Proteomes" id="UP001611383"/>
    </source>
</evidence>
<dbReference type="PANTHER" id="PTHR46696">
    <property type="entry name" value="P450, PUTATIVE (EUROFUNG)-RELATED"/>
    <property type="match status" value="1"/>
</dbReference>
<sequence length="402" mass="45368">MTQNAYDLWTPAHRANPRPLYARMRQEAPLVRLVDPVRKMPFWLLTRHDDVVALLRDGRLAKDSRKLSPERRAYFFRLSLDELTRHMLNSDPPDHTRLRSLVSQAFTPRRIEALRPRVTAIATELMEAALARGSVDFIDAFAFPLPVIVIAELLGVPVEDREPFREWTHTLLVPPTNGDLEPVKQAGMNFVQYFTSLLERRRSEPGDDLVSAMIAAEEQGDRLRADELIGMLFLLLVAGHETTVNLLGTGLLALMEHPEQLERLRADRTLMGTAVEEMLRYCSPVETSTTRFTVEPLTLHGQTVPAEELVIAGLMAANHDPEVFPEPERFDVGRTPNKHVGFGFGIHFCLGAPLARLEAAVTFELLLERAPRVRLAVPPEQLEWRKTAFIRGLEHLPVTLGG</sequence>
<dbReference type="PRINTS" id="PR00359">
    <property type="entry name" value="BP450"/>
</dbReference>
<dbReference type="SUPFAM" id="SSF48264">
    <property type="entry name" value="Cytochrome P450"/>
    <property type="match status" value="1"/>
</dbReference>
<keyword evidence="2" id="KW-0408">Iron</keyword>
<dbReference type="CDD" id="cd11029">
    <property type="entry name" value="CYP107-like"/>
    <property type="match status" value="1"/>
</dbReference>
<evidence type="ECO:0000256" key="1">
    <source>
        <dbReference type="ARBA" id="ARBA00010617"/>
    </source>
</evidence>
<keyword evidence="2" id="KW-0560">Oxidoreductase</keyword>
<evidence type="ECO:0000313" key="3">
    <source>
        <dbReference type="EMBL" id="WNG50886.1"/>
    </source>
</evidence>
<dbReference type="Gene3D" id="1.10.630.10">
    <property type="entry name" value="Cytochrome P450"/>
    <property type="match status" value="1"/>
</dbReference>
<dbReference type="RefSeq" id="WP_395810510.1">
    <property type="nucleotide sequence ID" value="NZ_CP043494.1"/>
</dbReference>
<gene>
    <name evidence="3" type="ORF">F0U60_47240</name>
</gene>
<keyword evidence="2" id="KW-0479">Metal-binding</keyword>
<dbReference type="InterPro" id="IPR001128">
    <property type="entry name" value="Cyt_P450"/>
</dbReference>
<reference evidence="3 4" key="1">
    <citation type="submission" date="2019-08" db="EMBL/GenBank/DDBJ databases">
        <title>Archangium and Cystobacter genomes.</title>
        <authorList>
            <person name="Chen I.-C.K."/>
            <person name="Wielgoss S."/>
        </authorList>
    </citation>
    <scope>NUCLEOTIDE SEQUENCE [LARGE SCALE GENOMIC DNA]</scope>
    <source>
        <strain evidence="3 4">Cbm 6</strain>
    </source>
</reference>
<dbReference type="InterPro" id="IPR036396">
    <property type="entry name" value="Cyt_P450_sf"/>
</dbReference>
<organism evidence="3 4">
    <name type="scientific">Archangium minus</name>
    <dbReference type="NCBI Taxonomy" id="83450"/>
    <lineage>
        <taxon>Bacteria</taxon>
        <taxon>Pseudomonadati</taxon>
        <taxon>Myxococcota</taxon>
        <taxon>Myxococcia</taxon>
        <taxon>Myxococcales</taxon>
        <taxon>Cystobacterineae</taxon>
        <taxon>Archangiaceae</taxon>
        <taxon>Archangium</taxon>
    </lineage>
</organism>
<protein>
    <submittedName>
        <fullName evidence="3">Cytochrome P450</fullName>
    </submittedName>
</protein>
<keyword evidence="2" id="KW-0349">Heme</keyword>
<keyword evidence="4" id="KW-1185">Reference proteome</keyword>
<dbReference type="PROSITE" id="PS00086">
    <property type="entry name" value="CYTOCHROME_P450"/>
    <property type="match status" value="1"/>
</dbReference>
<dbReference type="Pfam" id="PF00067">
    <property type="entry name" value="p450"/>
    <property type="match status" value="1"/>
</dbReference>